<reference evidence="1 2" key="1">
    <citation type="submission" date="2023-06" db="EMBL/GenBank/DDBJ databases">
        <title>Draft genome sequence of Novosphingobium sp. strain IK01.</title>
        <authorList>
            <person name="Hatamoto M."/>
            <person name="Ikarashi T."/>
            <person name="Yamaguchi T."/>
        </authorList>
    </citation>
    <scope>NUCLEOTIDE SEQUENCE [LARGE SCALE GENOMIC DNA]</scope>
    <source>
        <strain evidence="1 2">IK01</strain>
    </source>
</reference>
<dbReference type="Gene3D" id="1.10.8.930">
    <property type="entry name" value="Protein of unknown function DUF1465"/>
    <property type="match status" value="1"/>
</dbReference>
<keyword evidence="2" id="KW-1185">Reference proteome</keyword>
<protein>
    <recommendedName>
        <fullName evidence="3">DUF1465 family protein</fullName>
    </recommendedName>
</protein>
<dbReference type="Pfam" id="PF07323">
    <property type="entry name" value="DUF1465"/>
    <property type="match status" value="1"/>
</dbReference>
<dbReference type="Proteomes" id="UP001187221">
    <property type="component" value="Unassembled WGS sequence"/>
</dbReference>
<dbReference type="RefSeq" id="WP_317975063.1">
    <property type="nucleotide sequence ID" value="NZ_BTFW01000001.1"/>
</dbReference>
<evidence type="ECO:0000313" key="1">
    <source>
        <dbReference type="EMBL" id="GMM61375.1"/>
    </source>
</evidence>
<dbReference type="InterPro" id="IPR038301">
    <property type="entry name" value="AraC-like_sf"/>
</dbReference>
<comment type="caution">
    <text evidence="1">The sequence shown here is derived from an EMBL/GenBank/DDBJ whole genome shotgun (WGS) entry which is preliminary data.</text>
</comment>
<organism evidence="1 2">
    <name type="scientific">Novosphingobium pituita</name>
    <dbReference type="NCBI Taxonomy" id="3056842"/>
    <lineage>
        <taxon>Bacteria</taxon>
        <taxon>Pseudomonadati</taxon>
        <taxon>Pseudomonadota</taxon>
        <taxon>Alphaproteobacteria</taxon>
        <taxon>Sphingomonadales</taxon>
        <taxon>Sphingomonadaceae</taxon>
        <taxon>Novosphingobium</taxon>
    </lineage>
</organism>
<accession>A0ABQ6P803</accession>
<evidence type="ECO:0008006" key="3">
    <source>
        <dbReference type="Google" id="ProtNLM"/>
    </source>
</evidence>
<dbReference type="EMBL" id="BTFW01000001">
    <property type="protein sequence ID" value="GMM61375.1"/>
    <property type="molecule type" value="Genomic_DNA"/>
</dbReference>
<name>A0ABQ6P803_9SPHN</name>
<gene>
    <name evidence="1" type="ORF">NUTIK01_21520</name>
</gene>
<evidence type="ECO:0000313" key="2">
    <source>
        <dbReference type="Proteomes" id="UP001187221"/>
    </source>
</evidence>
<proteinExistence type="predicted"/>
<dbReference type="InterPro" id="IPR010848">
    <property type="entry name" value="DUF1465"/>
</dbReference>
<sequence>MTLPSANPRIVESLYAEALALADDARERFGQLRQQQADQQARQDDEDLASVKARCEALRTTTRIMHCLAWLLNRRAWFAGELTEQQLRRHGRLIAHFPASDPAAVSEFSPAVQRVVHASERLYERIGRLDEAWQRWPGPSPEQAGASPTITRLRERLVQAMARAG</sequence>